<evidence type="ECO:0000256" key="1">
    <source>
        <dbReference type="ARBA" id="ARBA00022737"/>
    </source>
</evidence>
<dbReference type="SMART" id="SM00028">
    <property type="entry name" value="TPR"/>
    <property type="match status" value="4"/>
</dbReference>
<dbReference type="SUPFAM" id="SSF48452">
    <property type="entry name" value="TPR-like"/>
    <property type="match status" value="1"/>
</dbReference>
<dbReference type="InterPro" id="IPR019734">
    <property type="entry name" value="TPR_rpt"/>
</dbReference>
<keyword evidence="1" id="KW-0677">Repeat</keyword>
<feature type="transmembrane region" description="Helical" evidence="4">
    <location>
        <begin position="222"/>
        <end position="244"/>
    </location>
</feature>
<dbReference type="Pfam" id="PF14559">
    <property type="entry name" value="TPR_19"/>
    <property type="match status" value="1"/>
</dbReference>
<feature type="transmembrane region" description="Helical" evidence="4">
    <location>
        <begin position="256"/>
        <end position="276"/>
    </location>
</feature>
<feature type="transmembrane region" description="Helical" evidence="4">
    <location>
        <begin position="12"/>
        <end position="32"/>
    </location>
</feature>
<feature type="transmembrane region" description="Helical" evidence="4">
    <location>
        <begin position="296"/>
        <end position="312"/>
    </location>
</feature>
<dbReference type="PROSITE" id="PS50005">
    <property type="entry name" value="TPR"/>
    <property type="match status" value="3"/>
</dbReference>
<name>A0A7C3ESJ8_UNCW3</name>
<reference evidence="7" key="1">
    <citation type="journal article" date="2020" name="mSystems">
        <title>Genome- and Community-Level Interaction Insights into Carbon Utilization and Element Cycling Functions of Hydrothermarchaeota in Hydrothermal Sediment.</title>
        <authorList>
            <person name="Zhou Z."/>
            <person name="Liu Y."/>
            <person name="Xu W."/>
            <person name="Pan J."/>
            <person name="Luo Z.H."/>
            <person name="Li M."/>
        </authorList>
    </citation>
    <scope>NUCLEOTIDE SEQUENCE [LARGE SCALE GENOMIC DNA]</scope>
    <source>
        <strain evidence="6">SpSt-265</strain>
        <strain evidence="7">SpSt-465</strain>
    </source>
</reference>
<dbReference type="PANTHER" id="PTHR44227:SF3">
    <property type="entry name" value="PROTEIN O-MANNOSYL-TRANSFERASE TMTC4"/>
    <property type="match status" value="1"/>
</dbReference>
<dbReference type="Gene3D" id="1.25.40.10">
    <property type="entry name" value="Tetratricopeptide repeat domain"/>
    <property type="match status" value="1"/>
</dbReference>
<dbReference type="EMBL" id="DSLG01000004">
    <property type="protein sequence ID" value="HEA87236.1"/>
    <property type="molecule type" value="Genomic_DNA"/>
</dbReference>
<evidence type="ECO:0000313" key="6">
    <source>
        <dbReference type="EMBL" id="HEA87236.1"/>
    </source>
</evidence>
<feature type="transmembrane region" description="Helical" evidence="4">
    <location>
        <begin position="102"/>
        <end position="124"/>
    </location>
</feature>
<feature type="transmembrane region" description="Helical" evidence="4">
    <location>
        <begin position="183"/>
        <end position="210"/>
    </location>
</feature>
<evidence type="ECO:0000256" key="4">
    <source>
        <dbReference type="SAM" id="Phobius"/>
    </source>
</evidence>
<dbReference type="InterPro" id="IPR011990">
    <property type="entry name" value="TPR-like_helical_dom_sf"/>
</dbReference>
<feature type="transmembrane region" description="Helical" evidence="4">
    <location>
        <begin position="375"/>
        <end position="393"/>
    </location>
</feature>
<feature type="repeat" description="TPR" evidence="3">
    <location>
        <begin position="484"/>
        <end position="517"/>
    </location>
</feature>
<keyword evidence="4" id="KW-0472">Membrane</keyword>
<keyword evidence="4" id="KW-0812">Transmembrane</keyword>
<feature type="domain" description="Glycosyltransferase RgtA/B/C/D-like" evidence="5">
    <location>
        <begin position="103"/>
        <end position="236"/>
    </location>
</feature>
<gene>
    <name evidence="6" type="ORF">ENP94_04405</name>
    <name evidence="7" type="ORF">ENS16_05340</name>
</gene>
<protein>
    <submittedName>
        <fullName evidence="7">Tetratricopeptide repeat protein</fullName>
    </submittedName>
</protein>
<evidence type="ECO:0000256" key="2">
    <source>
        <dbReference type="ARBA" id="ARBA00022803"/>
    </source>
</evidence>
<evidence type="ECO:0000313" key="7">
    <source>
        <dbReference type="EMBL" id="HFJ54094.1"/>
    </source>
</evidence>
<keyword evidence="2 3" id="KW-0802">TPR repeat</keyword>
<dbReference type="InterPro" id="IPR038731">
    <property type="entry name" value="RgtA/B/C-like"/>
</dbReference>
<evidence type="ECO:0000259" key="5">
    <source>
        <dbReference type="Pfam" id="PF13231"/>
    </source>
</evidence>
<sequence length="657" mass="73839">MNGQQIAERLRTRSGLTLILAALAMIQVVLYLQTLKYQFVWDDRLLIVENRLLTKAGPWGIFTRPFWSGTEVAEWNRHLVYYRPLTTLSFWLDLKFAGLNPAYFHLVNVVLAAISTVLVALIVWELLHSGVWAGIAGLLFATHPAHVESIAFISGRTDLLLTVFIAGAGFALLRSFRKRDRRWWWLVPPLFLFGVLSKETGIMFPVLVLLTPLLIQVRPLRGFYLMVLGVFLAAAAYLVMRWIVFRQALPMPAGFFPVDLTNAINTFGYYIRMFFWPFDHHAKIPINPAFLKPQSYFLYALIFLFSVPLAALRPRFRLALWNYAWTFLLLLPVSNIIPLGPQAAERLLYPASAGLVGLVIVILSRLLWSLNRTRQAAGVLLMLTAVLFGYDSFRRMPVWENELSLFSVMVREAPGAPSAYMGLARVLSPSNPDSAIRLLNRAIILDQGLVEAHINIAGLYARKGDLRRMFHHLRLAEELEPGSARVHNNFGYGYLFAGRFDSARVRFEQALAIDSTLAPSLLGQALAAGIGGRTPEAGRLFNRLLAVEPSWRDSARLVINGLYSLQSADTSTLTAKSRALLVNRLGSLLVALGDTAPAELYYRRALELDPDCVPALYNLAVLMINRGNRAEALVYVRQALRLMPGLRELQELKARLE</sequence>
<comment type="caution">
    <text evidence="7">The sequence shown here is derived from an EMBL/GenBank/DDBJ whole genome shotgun (WGS) entry which is preliminary data.</text>
</comment>
<dbReference type="AlphaFoldDB" id="A0A7C3ESJ8"/>
<feature type="repeat" description="TPR" evidence="3">
    <location>
        <begin position="613"/>
        <end position="646"/>
    </location>
</feature>
<organism evidence="7">
    <name type="scientific">candidate division WOR-3 bacterium</name>
    <dbReference type="NCBI Taxonomy" id="2052148"/>
    <lineage>
        <taxon>Bacteria</taxon>
        <taxon>Bacteria division WOR-3</taxon>
    </lineage>
</organism>
<feature type="transmembrane region" description="Helical" evidence="4">
    <location>
        <begin position="159"/>
        <end position="176"/>
    </location>
</feature>
<feature type="transmembrane region" description="Helical" evidence="4">
    <location>
        <begin position="131"/>
        <end position="153"/>
    </location>
</feature>
<accession>A0A7C3ESJ8</accession>
<dbReference type="PANTHER" id="PTHR44227">
    <property type="match status" value="1"/>
</dbReference>
<feature type="transmembrane region" description="Helical" evidence="4">
    <location>
        <begin position="347"/>
        <end position="368"/>
    </location>
</feature>
<evidence type="ECO:0000256" key="3">
    <source>
        <dbReference type="PROSITE-ProRule" id="PRU00339"/>
    </source>
</evidence>
<feature type="transmembrane region" description="Helical" evidence="4">
    <location>
        <begin position="319"/>
        <end position="341"/>
    </location>
</feature>
<proteinExistence type="predicted"/>
<keyword evidence="4" id="KW-1133">Transmembrane helix</keyword>
<feature type="repeat" description="TPR" evidence="3">
    <location>
        <begin position="579"/>
        <end position="612"/>
    </location>
</feature>
<dbReference type="EMBL" id="DSTU01000007">
    <property type="protein sequence ID" value="HFJ54094.1"/>
    <property type="molecule type" value="Genomic_DNA"/>
</dbReference>
<dbReference type="Pfam" id="PF13231">
    <property type="entry name" value="PMT_2"/>
    <property type="match status" value="1"/>
</dbReference>
<dbReference type="InterPro" id="IPR052346">
    <property type="entry name" value="O-mannosyl-transferase_TMTC"/>
</dbReference>